<dbReference type="eggNOG" id="COG2047">
    <property type="taxonomic scope" value="Bacteria"/>
</dbReference>
<dbReference type="Gene3D" id="1.10.287.100">
    <property type="match status" value="1"/>
</dbReference>
<dbReference type="InterPro" id="IPR038389">
    <property type="entry name" value="PSMG2_sf"/>
</dbReference>
<reference evidence="1 2" key="1">
    <citation type="submission" date="2014-09" db="EMBL/GenBank/DDBJ databases">
        <title>High-quality draft genome sequence of Kocuria marina SO9-6, an actinobacterium isolated from a copper mine.</title>
        <authorList>
            <person name="Castro D.B."/>
            <person name="Pereira L.B."/>
            <person name="Silva M.V."/>
            <person name="Silva B.P."/>
            <person name="Zanardi B.R."/>
            <person name="Carlos C."/>
            <person name="Belgini D.R."/>
            <person name="Limache E.G."/>
            <person name="Lacerda G.V."/>
            <person name="Nery M.B."/>
            <person name="Gomes M.B."/>
            <person name="Souza S."/>
            <person name="Silva T.M."/>
            <person name="Rodrigues V.D."/>
            <person name="Paulino L.C."/>
            <person name="Vicentini R."/>
            <person name="Ferraz L.F."/>
            <person name="Ottoboni L.M."/>
        </authorList>
    </citation>
    <scope>NUCLEOTIDE SEQUENCE [LARGE SCALE GENOMIC DNA]</scope>
    <source>
        <strain evidence="1 2">SO9-6</strain>
    </source>
</reference>
<dbReference type="Proteomes" id="UP000030664">
    <property type="component" value="Unassembled WGS sequence"/>
</dbReference>
<dbReference type="Pfam" id="PF09754">
    <property type="entry name" value="PAC2"/>
    <property type="match status" value="1"/>
</dbReference>
<organism evidence="1 2">
    <name type="scientific">Kocuria marina</name>
    <dbReference type="NCBI Taxonomy" id="223184"/>
    <lineage>
        <taxon>Bacteria</taxon>
        <taxon>Bacillati</taxon>
        <taxon>Actinomycetota</taxon>
        <taxon>Actinomycetes</taxon>
        <taxon>Micrococcales</taxon>
        <taxon>Micrococcaceae</taxon>
        <taxon>Kocuria</taxon>
    </lineage>
</organism>
<protein>
    <recommendedName>
        <fullName evidence="3">PAC2 family protein</fullName>
    </recommendedName>
</protein>
<dbReference type="EMBL" id="JROM01000016">
    <property type="protein sequence ID" value="KHE74848.1"/>
    <property type="molecule type" value="Genomic_DNA"/>
</dbReference>
<dbReference type="PIRSF" id="PIRSF028754">
    <property type="entry name" value="UCP028754"/>
    <property type="match status" value="1"/>
</dbReference>
<dbReference type="STRING" id="223184.AS25_03240"/>
<dbReference type="InterPro" id="IPR019151">
    <property type="entry name" value="Proteasome_assmbl_chaperone_2"/>
</dbReference>
<dbReference type="InterPro" id="IPR008492">
    <property type="entry name" value="Rv2714-like"/>
</dbReference>
<dbReference type="SUPFAM" id="SSF159659">
    <property type="entry name" value="Cgl1923-like"/>
    <property type="match status" value="1"/>
</dbReference>
<proteinExistence type="predicted"/>
<dbReference type="AlphaFoldDB" id="A0A0B0DBR5"/>
<dbReference type="Gene3D" id="3.40.50.10900">
    <property type="entry name" value="PAC-like subunit"/>
    <property type="match status" value="1"/>
</dbReference>
<accession>A0A0B0DBR5</accession>
<evidence type="ECO:0000313" key="2">
    <source>
        <dbReference type="Proteomes" id="UP000030664"/>
    </source>
</evidence>
<gene>
    <name evidence="1" type="ORF">AS25_03240</name>
</gene>
<sequence length="316" mass="34609">MIRRGGRVLDPTALYLGNAALLGDERLRGLPMIVALSGYVEAGHLAGQIEAVILDSMPSETVVRFDLDQLYDYRSRRPHVKFSEDHFEDFEAPELNLHVVTDGLDRHFLLLTGPEPDTQWERFSSAVVGLAQRLRVSLVALVGGIPMPVPHTRPILVTAHGPRADLLPRIDGNKPTFEVSASASHLLELRLQEGGIDHVGLSVHVPQYLAESYLPQAAVAALEYLSAVTGRTLPTDELREASRDVIRQIDEQANSSPEVQAVIQNMERRYDDVVDASARRSILAGPDDADLPDADDLGAAAEAFLAAQSDPEDHRE</sequence>
<comment type="caution">
    <text evidence="1">The sequence shown here is derived from an EMBL/GenBank/DDBJ whole genome shotgun (WGS) entry which is preliminary data.</text>
</comment>
<name>A0A0B0DBR5_9MICC</name>
<evidence type="ECO:0000313" key="1">
    <source>
        <dbReference type="EMBL" id="KHE74848.1"/>
    </source>
</evidence>
<evidence type="ECO:0008006" key="3">
    <source>
        <dbReference type="Google" id="ProtNLM"/>
    </source>
</evidence>